<dbReference type="Gene3D" id="1.10.260.40">
    <property type="entry name" value="lambda repressor-like DNA-binding domains"/>
    <property type="match status" value="1"/>
</dbReference>
<evidence type="ECO:0000313" key="2">
    <source>
        <dbReference type="EMBL" id="SDD27090.1"/>
    </source>
</evidence>
<dbReference type="SUPFAM" id="SSF47413">
    <property type="entry name" value="lambda repressor-like DNA-binding domains"/>
    <property type="match status" value="1"/>
</dbReference>
<dbReference type="PROSITE" id="PS50943">
    <property type="entry name" value="HTH_CROC1"/>
    <property type="match status" value="1"/>
</dbReference>
<evidence type="ECO:0000313" key="3">
    <source>
        <dbReference type="Proteomes" id="UP000324896"/>
    </source>
</evidence>
<dbReference type="RefSeq" id="WP_149796981.1">
    <property type="nucleotide sequence ID" value="NZ_FMYT01000042.1"/>
</dbReference>
<organism evidence="2 3">
    <name type="scientific">Halanaerobium congolense</name>
    <dbReference type="NCBI Taxonomy" id="54121"/>
    <lineage>
        <taxon>Bacteria</taxon>
        <taxon>Bacillati</taxon>
        <taxon>Bacillota</taxon>
        <taxon>Clostridia</taxon>
        <taxon>Halanaerobiales</taxon>
        <taxon>Halanaerobiaceae</taxon>
        <taxon>Halanaerobium</taxon>
    </lineage>
</organism>
<dbReference type="Proteomes" id="UP000324896">
    <property type="component" value="Unassembled WGS sequence"/>
</dbReference>
<evidence type="ECO:0000259" key="1">
    <source>
        <dbReference type="PROSITE" id="PS50943"/>
    </source>
</evidence>
<dbReference type="CDD" id="cd00093">
    <property type="entry name" value="HTH_XRE"/>
    <property type="match status" value="1"/>
</dbReference>
<name>A0A1G6TDD6_9FIRM</name>
<gene>
    <name evidence="2" type="ORF">SAMN04488597_1424</name>
</gene>
<feature type="domain" description="HTH cro/C1-type" evidence="1">
    <location>
        <begin position="16"/>
        <end position="45"/>
    </location>
</feature>
<dbReference type="GO" id="GO:0003677">
    <property type="term" value="F:DNA binding"/>
    <property type="evidence" value="ECO:0007669"/>
    <property type="project" value="InterPro"/>
</dbReference>
<dbReference type="EMBL" id="FMYT01000042">
    <property type="protein sequence ID" value="SDD27090.1"/>
    <property type="molecule type" value="Genomic_DNA"/>
</dbReference>
<dbReference type="AlphaFoldDB" id="A0A1G6TDD6"/>
<protein>
    <submittedName>
        <fullName evidence="2">Helix-turn-helix</fullName>
    </submittedName>
</protein>
<accession>A0A1G6TDD6</accession>
<dbReference type="InterPro" id="IPR010982">
    <property type="entry name" value="Lambda_DNA-bd_dom_sf"/>
</dbReference>
<proteinExistence type="predicted"/>
<dbReference type="Pfam" id="PF01381">
    <property type="entry name" value="HTH_3"/>
    <property type="match status" value="1"/>
</dbReference>
<reference evidence="2 3" key="1">
    <citation type="submission" date="2016-10" db="EMBL/GenBank/DDBJ databases">
        <authorList>
            <person name="Varghese N."/>
            <person name="Submissions S."/>
        </authorList>
    </citation>
    <scope>NUCLEOTIDE SEQUENCE [LARGE SCALE GENOMIC DNA]</scope>
    <source>
        <strain evidence="2 3">WG10</strain>
    </source>
</reference>
<sequence>MTELNQIKIRVSNHHKKMRDLFSLTQEDIAQRIGIGRATISKVESKNQEFKITKPNMLLTAFIFKNELEKKKNQIADISLIGKEIDYREVIKQLEDASIKEEAIKGFLGKHGQQFIKTADKEKRDMIMYMWFYILADLFKKPNEVDLPNEFLDKETLKKIIDGLINYYEFTLKDIYLNKNEQFDVNQTYDFDPYKFMDYVNGEEV</sequence>
<dbReference type="InterPro" id="IPR001387">
    <property type="entry name" value="Cro/C1-type_HTH"/>
</dbReference>